<dbReference type="InterPro" id="IPR036691">
    <property type="entry name" value="Endo/exonu/phosph_ase_sf"/>
</dbReference>
<name>A0A0L8FSP9_OCTBM</name>
<gene>
    <name evidence="2" type="ORF">OCBIM_22009086mg</name>
</gene>
<evidence type="ECO:0000313" key="2">
    <source>
        <dbReference type="EMBL" id="KOF67657.1"/>
    </source>
</evidence>
<feature type="domain" description="Endonuclease/exonuclease/phosphatase" evidence="1">
    <location>
        <begin position="7"/>
        <end position="222"/>
    </location>
</feature>
<protein>
    <recommendedName>
        <fullName evidence="1">Endonuclease/exonuclease/phosphatase domain-containing protein</fullName>
    </recommendedName>
</protein>
<dbReference type="PANTHER" id="PTHR23227">
    <property type="entry name" value="BUCENTAUR RELATED"/>
    <property type="match status" value="1"/>
</dbReference>
<sequence>MNFMNFATWNVRTILDHRDTNRPARRTALVTHELSRFDVDLAALKQGSGYTIFWKGKEPGQTHMHGVGFAIKTKLVKSLNLTPSCITGRIMSIRISLSISSFITIFSIYAPTLNAEDNIKEEFYHQLDQQLTAVPSSDKILLLGDFNARLGKNHQLWEKVVGKDGVRNSNANGHLLGLCSEHQLAVTNTFFRQRNRFKTTWQHPRSKYWHFLDYAITRQCDLKDVLITRSMLSAVSKCLCACV</sequence>
<evidence type="ECO:0000259" key="1">
    <source>
        <dbReference type="Pfam" id="PF03372"/>
    </source>
</evidence>
<dbReference type="PANTHER" id="PTHR23227:SF84">
    <property type="entry name" value="ENDONUCLEASE_EXONUCLEASE_PHOSPHATASE DOMAIN-CONTAINING PROTEIN"/>
    <property type="match status" value="1"/>
</dbReference>
<dbReference type="GO" id="GO:0003824">
    <property type="term" value="F:catalytic activity"/>
    <property type="evidence" value="ECO:0007669"/>
    <property type="project" value="InterPro"/>
</dbReference>
<reference evidence="2" key="1">
    <citation type="submission" date="2015-07" db="EMBL/GenBank/DDBJ databases">
        <title>MeaNS - Measles Nucleotide Surveillance Program.</title>
        <authorList>
            <person name="Tran T."/>
            <person name="Druce J."/>
        </authorList>
    </citation>
    <scope>NUCLEOTIDE SEQUENCE</scope>
    <source>
        <strain evidence="2">UCB-OBI-ISO-001</strain>
        <tissue evidence="2">Gonad</tissue>
    </source>
</reference>
<dbReference type="Gene3D" id="3.60.10.10">
    <property type="entry name" value="Endonuclease/exonuclease/phosphatase"/>
    <property type="match status" value="1"/>
</dbReference>
<dbReference type="InterPro" id="IPR027124">
    <property type="entry name" value="Swc5/CFDP1/2"/>
</dbReference>
<dbReference type="InterPro" id="IPR005135">
    <property type="entry name" value="Endo/exonuclease/phosphatase"/>
</dbReference>
<organism evidence="2">
    <name type="scientific">Octopus bimaculoides</name>
    <name type="common">California two-spotted octopus</name>
    <dbReference type="NCBI Taxonomy" id="37653"/>
    <lineage>
        <taxon>Eukaryota</taxon>
        <taxon>Metazoa</taxon>
        <taxon>Spiralia</taxon>
        <taxon>Lophotrochozoa</taxon>
        <taxon>Mollusca</taxon>
        <taxon>Cephalopoda</taxon>
        <taxon>Coleoidea</taxon>
        <taxon>Octopodiformes</taxon>
        <taxon>Octopoda</taxon>
        <taxon>Incirrata</taxon>
        <taxon>Octopodidae</taxon>
        <taxon>Octopus</taxon>
    </lineage>
</organism>
<proteinExistence type="predicted"/>
<dbReference type="OrthoDB" id="6144240at2759"/>
<dbReference type="AlphaFoldDB" id="A0A0L8FSP9"/>
<dbReference type="Pfam" id="PF03372">
    <property type="entry name" value="Exo_endo_phos"/>
    <property type="match status" value="1"/>
</dbReference>
<dbReference type="EMBL" id="KQ426870">
    <property type="protein sequence ID" value="KOF67657.1"/>
    <property type="molecule type" value="Genomic_DNA"/>
</dbReference>
<dbReference type="SUPFAM" id="SSF56219">
    <property type="entry name" value="DNase I-like"/>
    <property type="match status" value="1"/>
</dbReference>
<accession>A0A0L8FSP9</accession>